<dbReference type="CDD" id="cd23659">
    <property type="entry name" value="USP_At3g01520-like"/>
    <property type="match status" value="1"/>
</dbReference>
<dbReference type="PANTHER" id="PTHR46553:SF3">
    <property type="entry name" value="ADENINE NUCLEOTIDE ALPHA HYDROLASES-LIKE SUPERFAMILY PROTEIN"/>
    <property type="match status" value="1"/>
</dbReference>
<gene>
    <name evidence="3" type="ORF">DVH02_14950</name>
</gene>
<protein>
    <submittedName>
        <fullName evidence="3">Universal stress protein</fullName>
    </submittedName>
</protein>
<evidence type="ECO:0000259" key="2">
    <source>
        <dbReference type="Pfam" id="PF00582"/>
    </source>
</evidence>
<dbReference type="OrthoDB" id="6174426at2"/>
<dbReference type="PRINTS" id="PR01438">
    <property type="entry name" value="UNVRSLSTRESS"/>
</dbReference>
<organism evidence="3 4">
    <name type="scientific">Streptomyces corynorhini</name>
    <dbReference type="NCBI Taxonomy" id="2282652"/>
    <lineage>
        <taxon>Bacteria</taxon>
        <taxon>Bacillati</taxon>
        <taxon>Actinomycetota</taxon>
        <taxon>Actinomycetes</taxon>
        <taxon>Kitasatosporales</taxon>
        <taxon>Streptomycetaceae</taxon>
        <taxon>Streptomyces</taxon>
    </lineage>
</organism>
<dbReference type="SUPFAM" id="SSF52402">
    <property type="entry name" value="Adenine nucleotide alpha hydrolases-like"/>
    <property type="match status" value="1"/>
</dbReference>
<name>A0A370B6B8_9ACTN</name>
<evidence type="ECO:0000313" key="3">
    <source>
        <dbReference type="EMBL" id="RDG37358.1"/>
    </source>
</evidence>
<dbReference type="RefSeq" id="WP_114624310.1">
    <property type="nucleotide sequence ID" value="NZ_QQNA01000105.1"/>
</dbReference>
<feature type="domain" description="UspA" evidence="2">
    <location>
        <begin position="5"/>
        <end position="143"/>
    </location>
</feature>
<dbReference type="Gene3D" id="3.40.50.620">
    <property type="entry name" value="HUPs"/>
    <property type="match status" value="1"/>
</dbReference>
<evidence type="ECO:0000256" key="1">
    <source>
        <dbReference type="ARBA" id="ARBA00008791"/>
    </source>
</evidence>
<dbReference type="InterPro" id="IPR006016">
    <property type="entry name" value="UspA"/>
</dbReference>
<accession>A0A370B6B8</accession>
<comment type="similarity">
    <text evidence="1">Belongs to the universal stress protein A family.</text>
</comment>
<comment type="caution">
    <text evidence="3">The sequence shown here is derived from an EMBL/GenBank/DDBJ whole genome shotgun (WGS) entry which is preliminary data.</text>
</comment>
<dbReference type="Proteomes" id="UP000253741">
    <property type="component" value="Unassembled WGS sequence"/>
</dbReference>
<dbReference type="EMBL" id="QQNA01000105">
    <property type="protein sequence ID" value="RDG37358.1"/>
    <property type="molecule type" value="Genomic_DNA"/>
</dbReference>
<dbReference type="AlphaFoldDB" id="A0A370B6B8"/>
<dbReference type="InterPro" id="IPR006015">
    <property type="entry name" value="Universal_stress_UspA"/>
</dbReference>
<dbReference type="InterPro" id="IPR014729">
    <property type="entry name" value="Rossmann-like_a/b/a_fold"/>
</dbReference>
<reference evidence="3 4" key="1">
    <citation type="submission" date="2018-07" db="EMBL/GenBank/DDBJ databases">
        <title>Streptomyces species from bats.</title>
        <authorList>
            <person name="Dunlap C."/>
        </authorList>
    </citation>
    <scope>NUCLEOTIDE SEQUENCE [LARGE SCALE GENOMIC DNA]</scope>
    <source>
        <strain evidence="3 4">AC230</strain>
    </source>
</reference>
<sequence length="149" mass="15282">MSSSTIVVGVDGSESSVKALHWAVAQAKLTGDRVAAVIGWEYPATGWAGMMPGQVIPVDFDAEKLAGQILDDTLDKHLDPDTAASVERRVVDGPAAQVLLDNAEGASLLVVGDRGHSGVKAVLLGSVSANVAQHATCPVVVVRGETTAD</sequence>
<proteinExistence type="inferred from homology"/>
<keyword evidence="4" id="KW-1185">Reference proteome</keyword>
<dbReference type="Pfam" id="PF00582">
    <property type="entry name" value="Usp"/>
    <property type="match status" value="1"/>
</dbReference>
<evidence type="ECO:0000313" key="4">
    <source>
        <dbReference type="Proteomes" id="UP000253741"/>
    </source>
</evidence>
<dbReference type="PANTHER" id="PTHR46553">
    <property type="entry name" value="ADENINE NUCLEOTIDE ALPHA HYDROLASES-LIKE SUPERFAMILY PROTEIN"/>
    <property type="match status" value="1"/>
</dbReference>